<name>A0A0E9SUQ1_ANGAN</name>
<reference evidence="1" key="1">
    <citation type="submission" date="2014-11" db="EMBL/GenBank/DDBJ databases">
        <authorList>
            <person name="Amaro Gonzalez C."/>
        </authorList>
    </citation>
    <scope>NUCLEOTIDE SEQUENCE</scope>
</reference>
<dbReference type="EMBL" id="GBXM01063546">
    <property type="protein sequence ID" value="JAH45031.1"/>
    <property type="molecule type" value="Transcribed_RNA"/>
</dbReference>
<sequence>MVSEHSLILLTNLNCCLQTVLSAQKIRDQMNQM</sequence>
<accession>A0A0E9SUQ1</accession>
<reference evidence="1" key="2">
    <citation type="journal article" date="2015" name="Fish Shellfish Immunol.">
        <title>Early steps in the European eel (Anguilla anguilla)-Vibrio vulnificus interaction in the gills: Role of the RtxA13 toxin.</title>
        <authorList>
            <person name="Callol A."/>
            <person name="Pajuelo D."/>
            <person name="Ebbesson L."/>
            <person name="Teles M."/>
            <person name="MacKenzie S."/>
            <person name="Amaro C."/>
        </authorList>
    </citation>
    <scope>NUCLEOTIDE SEQUENCE</scope>
</reference>
<evidence type="ECO:0000313" key="1">
    <source>
        <dbReference type="EMBL" id="JAH45031.1"/>
    </source>
</evidence>
<protein>
    <submittedName>
        <fullName evidence="1">Uncharacterized protein</fullName>
    </submittedName>
</protein>
<dbReference type="AlphaFoldDB" id="A0A0E9SUQ1"/>
<proteinExistence type="predicted"/>
<organism evidence="1">
    <name type="scientific">Anguilla anguilla</name>
    <name type="common">European freshwater eel</name>
    <name type="synonym">Muraena anguilla</name>
    <dbReference type="NCBI Taxonomy" id="7936"/>
    <lineage>
        <taxon>Eukaryota</taxon>
        <taxon>Metazoa</taxon>
        <taxon>Chordata</taxon>
        <taxon>Craniata</taxon>
        <taxon>Vertebrata</taxon>
        <taxon>Euteleostomi</taxon>
        <taxon>Actinopterygii</taxon>
        <taxon>Neopterygii</taxon>
        <taxon>Teleostei</taxon>
        <taxon>Anguilliformes</taxon>
        <taxon>Anguillidae</taxon>
        <taxon>Anguilla</taxon>
    </lineage>
</organism>